<protein>
    <submittedName>
        <fullName evidence="2">Uncharacterized protein</fullName>
    </submittedName>
</protein>
<keyword evidence="1" id="KW-0472">Membrane</keyword>
<name>A0A3B1C471_9ZZZZ</name>
<accession>A0A3B1C471</accession>
<dbReference type="AlphaFoldDB" id="A0A3B1C471"/>
<gene>
    <name evidence="2" type="ORF">MNBD_NITROSPINAE03-796</name>
</gene>
<feature type="non-terminal residue" evidence="2">
    <location>
        <position position="27"/>
    </location>
</feature>
<reference evidence="2" key="1">
    <citation type="submission" date="2018-06" db="EMBL/GenBank/DDBJ databases">
        <authorList>
            <person name="Zhirakovskaya E."/>
        </authorList>
    </citation>
    <scope>NUCLEOTIDE SEQUENCE</scope>
</reference>
<organism evidence="2">
    <name type="scientific">hydrothermal vent metagenome</name>
    <dbReference type="NCBI Taxonomy" id="652676"/>
    <lineage>
        <taxon>unclassified sequences</taxon>
        <taxon>metagenomes</taxon>
        <taxon>ecological metagenomes</taxon>
    </lineage>
</organism>
<feature type="transmembrane region" description="Helical" evidence="1">
    <location>
        <begin position="7"/>
        <end position="26"/>
    </location>
</feature>
<dbReference type="EMBL" id="UOGB01000208">
    <property type="protein sequence ID" value="VAX21521.1"/>
    <property type="molecule type" value="Genomic_DNA"/>
</dbReference>
<sequence>MKLQSKLIALITLYILVFVTITTVYFT</sequence>
<keyword evidence="1" id="KW-1133">Transmembrane helix</keyword>
<proteinExistence type="predicted"/>
<evidence type="ECO:0000313" key="2">
    <source>
        <dbReference type="EMBL" id="VAX21521.1"/>
    </source>
</evidence>
<evidence type="ECO:0000256" key="1">
    <source>
        <dbReference type="SAM" id="Phobius"/>
    </source>
</evidence>
<keyword evidence="1" id="KW-0812">Transmembrane</keyword>